<feature type="compositionally biased region" description="Polar residues" evidence="1">
    <location>
        <begin position="202"/>
        <end position="221"/>
    </location>
</feature>
<dbReference type="EMBL" id="AFYH01207110">
    <property type="status" value="NOT_ANNOTATED_CDS"/>
    <property type="molecule type" value="Genomic_DNA"/>
</dbReference>
<proteinExistence type="predicted"/>
<evidence type="ECO:0000313" key="3">
    <source>
        <dbReference type="Proteomes" id="UP000008672"/>
    </source>
</evidence>
<feature type="region of interest" description="Disordered" evidence="1">
    <location>
        <begin position="549"/>
        <end position="570"/>
    </location>
</feature>
<dbReference type="GO" id="GO:0005813">
    <property type="term" value="C:centrosome"/>
    <property type="evidence" value="ECO:0007669"/>
    <property type="project" value="InterPro"/>
</dbReference>
<protein>
    <recommendedName>
        <fullName evidence="4">CE126 protein</fullName>
    </recommendedName>
</protein>
<reference evidence="2" key="3">
    <citation type="submission" date="2025-09" db="UniProtKB">
        <authorList>
            <consortium name="Ensembl"/>
        </authorList>
    </citation>
    <scope>IDENTIFICATION</scope>
</reference>
<dbReference type="GeneTree" id="ENSGT00390000013786"/>
<feature type="region of interest" description="Disordered" evidence="1">
    <location>
        <begin position="87"/>
        <end position="106"/>
    </location>
</feature>
<dbReference type="GO" id="GO:0007052">
    <property type="term" value="P:mitotic spindle organization"/>
    <property type="evidence" value="ECO:0007669"/>
    <property type="project" value="InterPro"/>
</dbReference>
<reference evidence="2" key="2">
    <citation type="submission" date="2025-08" db="UniProtKB">
        <authorList>
            <consortium name="Ensembl"/>
        </authorList>
    </citation>
    <scope>IDENTIFICATION</scope>
</reference>
<name>H3AKM3_LATCH</name>
<dbReference type="GO" id="GO:0097546">
    <property type="term" value="C:ciliary base"/>
    <property type="evidence" value="ECO:0007669"/>
    <property type="project" value="InterPro"/>
</dbReference>
<evidence type="ECO:0000256" key="1">
    <source>
        <dbReference type="SAM" id="MobiDB-lite"/>
    </source>
</evidence>
<feature type="compositionally biased region" description="Polar residues" evidence="1">
    <location>
        <begin position="1"/>
        <end position="12"/>
    </location>
</feature>
<organism evidence="2 3">
    <name type="scientific">Latimeria chalumnae</name>
    <name type="common">Coelacanth</name>
    <dbReference type="NCBI Taxonomy" id="7897"/>
    <lineage>
        <taxon>Eukaryota</taxon>
        <taxon>Metazoa</taxon>
        <taxon>Chordata</taxon>
        <taxon>Craniata</taxon>
        <taxon>Vertebrata</taxon>
        <taxon>Euteleostomi</taxon>
        <taxon>Coelacanthiformes</taxon>
        <taxon>Coelacanthidae</taxon>
        <taxon>Latimeria</taxon>
    </lineage>
</organism>
<feature type="region of interest" description="Disordered" evidence="1">
    <location>
        <begin position="179"/>
        <end position="229"/>
    </location>
</feature>
<dbReference type="GO" id="GO:0030496">
    <property type="term" value="C:midbody"/>
    <property type="evidence" value="ECO:0007669"/>
    <property type="project" value="TreeGrafter"/>
</dbReference>
<dbReference type="GO" id="GO:0031122">
    <property type="term" value="P:cytoplasmic microtubule organization"/>
    <property type="evidence" value="ECO:0007669"/>
    <property type="project" value="InterPro"/>
</dbReference>
<dbReference type="Ensembl" id="ENSLACT00000010271.1">
    <property type="protein sequence ID" value="ENSLACP00000010194.1"/>
    <property type="gene ID" value="ENSLACG00000008985.1"/>
</dbReference>
<feature type="region of interest" description="Disordered" evidence="1">
    <location>
        <begin position="307"/>
        <end position="330"/>
    </location>
</feature>
<feature type="compositionally biased region" description="Polar residues" evidence="1">
    <location>
        <begin position="36"/>
        <end position="54"/>
    </location>
</feature>
<dbReference type="FunCoup" id="H3AKM3">
    <property type="interactions" value="153"/>
</dbReference>
<feature type="compositionally biased region" description="Polar residues" evidence="1">
    <location>
        <begin position="503"/>
        <end position="515"/>
    </location>
</feature>
<dbReference type="EMBL" id="AFYH01207111">
    <property type="status" value="NOT_ANNOTATED_CDS"/>
    <property type="molecule type" value="Genomic_DNA"/>
</dbReference>
<keyword evidence="3" id="KW-1185">Reference proteome</keyword>
<feature type="compositionally biased region" description="Low complexity" evidence="1">
    <location>
        <begin position="310"/>
        <end position="325"/>
    </location>
</feature>
<evidence type="ECO:0000313" key="2">
    <source>
        <dbReference type="Ensembl" id="ENSLACP00000010194.1"/>
    </source>
</evidence>
<dbReference type="Pfam" id="PF15352">
    <property type="entry name" value="K1377"/>
    <property type="match status" value="1"/>
</dbReference>
<dbReference type="PANTHER" id="PTHR31191:SF4">
    <property type="entry name" value="CENTROSOMAL PROTEIN OF 126 KDA"/>
    <property type="match status" value="1"/>
</dbReference>
<evidence type="ECO:0008006" key="4">
    <source>
        <dbReference type="Google" id="ProtNLM"/>
    </source>
</evidence>
<accession>H3AKM3</accession>
<dbReference type="AlphaFoldDB" id="H3AKM3"/>
<sequence>QNFSQDVSQLNHSESLSSLDSLEEEEKDQISREQPETTSCILQENNTAHTSVRPQSPAKHFYNPCNKIGTTFFKKQFLNTWITGEDNENTTTSQGNSVASKNESSVTNESLSNKLYKAIGPNWTEPEMPDSHVLPNVVTAAHNYNSIQDKKDENDGYNSKTFTTENASQISFSRSPTFIPSKAWATPDPTPRAEDQMPGKNSGMNQEASATEFNSSKNPTATPVILPNQCDDPTRFYSDITSTSQLQKQITNDVKNPYSSITRTEVQSERNKNAEATSQMPLLFQLLYKPADSSSGVDQKGKMENGVKMSSLSNSNSQSSVQNKKNNTHKKNEITLLKSILKKESKYSDDHLRSVFGDVHFGKQTVTSVRDSVELAKLKGKDQEKSRVKKKLRWFDEVQIDSDKYEAKINIGETNKEVKSSEVKFDMQSKAPSLQIIDNLNGNNMKKLSTPVANSSAAGNQQGHSNITINTNAPVMSGIASASQIVNPGTYAGCHFTKQAWSTPKATGPSCGSGSEKTKTEVVRKVRSARARLGSAGRSRKGAIIRPQSAREPNRVATQGTITAPHPPPKPIVDKNLQLTENVANNGQTPINPLKLQSRASDLSLGTRGVSALDHVLNRDIPENSIWPQSGTFSSNFVTITPFPPPYTVSAYESVSKTTYMLNTDQKVGQQEGLTSSIKKGPVYGETGLRLDRTPTDEEISLLWQGSKNLVGKKKYTTVSAAARRKQMFDTKYKALLEQRRQIAGFAARKATLAGQNTMHTIQISPFTSSSEPAQTMSGTSTNKVVISESTTQFLLAENLVETSAVEDEILGAMEITQAQKQAFLQHKAQRLGITALSIEEQRLLQSLEHLNQRLH</sequence>
<dbReference type="GO" id="GO:1905515">
    <property type="term" value="P:non-motile cilium assembly"/>
    <property type="evidence" value="ECO:0007669"/>
    <property type="project" value="InterPro"/>
</dbReference>
<reference evidence="3" key="1">
    <citation type="submission" date="2011-08" db="EMBL/GenBank/DDBJ databases">
        <title>The draft genome of Latimeria chalumnae.</title>
        <authorList>
            <person name="Di Palma F."/>
            <person name="Alfoldi J."/>
            <person name="Johnson J."/>
            <person name="Berlin A."/>
            <person name="Gnerre S."/>
            <person name="Jaffe D."/>
            <person name="MacCallum I."/>
            <person name="Young S."/>
            <person name="Walker B.J."/>
            <person name="Lander E."/>
            <person name="Lindblad-Toh K."/>
        </authorList>
    </citation>
    <scope>NUCLEOTIDE SEQUENCE [LARGE SCALE GENOMIC DNA]</scope>
    <source>
        <strain evidence="3">Wild caught</strain>
    </source>
</reference>
<dbReference type="InterPro" id="IPR028257">
    <property type="entry name" value="CEP126"/>
</dbReference>
<dbReference type="STRING" id="7897.ENSLACP00000010194"/>
<dbReference type="PANTHER" id="PTHR31191">
    <property type="entry name" value="CENTROSOMAL PROTEIN CEP126"/>
    <property type="match status" value="1"/>
</dbReference>
<feature type="region of interest" description="Disordered" evidence="1">
    <location>
        <begin position="1"/>
        <end position="57"/>
    </location>
</feature>
<dbReference type="Proteomes" id="UP000008672">
    <property type="component" value="Unassembled WGS sequence"/>
</dbReference>
<dbReference type="HOGENOM" id="CLU_333898_0_0_1"/>
<dbReference type="OMA" id="LKLNKAW"/>
<dbReference type="InParanoid" id="H3AKM3"/>
<dbReference type="eggNOG" id="ENOG502QR78">
    <property type="taxonomic scope" value="Eukaryota"/>
</dbReference>
<feature type="compositionally biased region" description="Polar residues" evidence="1">
    <location>
        <begin position="89"/>
        <end position="106"/>
    </location>
</feature>
<feature type="region of interest" description="Disordered" evidence="1">
    <location>
        <begin position="503"/>
        <end position="522"/>
    </location>
</feature>